<organism evidence="1 2">
    <name type="scientific">Pistacia integerrima</name>
    <dbReference type="NCBI Taxonomy" id="434235"/>
    <lineage>
        <taxon>Eukaryota</taxon>
        <taxon>Viridiplantae</taxon>
        <taxon>Streptophyta</taxon>
        <taxon>Embryophyta</taxon>
        <taxon>Tracheophyta</taxon>
        <taxon>Spermatophyta</taxon>
        <taxon>Magnoliopsida</taxon>
        <taxon>eudicotyledons</taxon>
        <taxon>Gunneridae</taxon>
        <taxon>Pentapetalae</taxon>
        <taxon>rosids</taxon>
        <taxon>malvids</taxon>
        <taxon>Sapindales</taxon>
        <taxon>Anacardiaceae</taxon>
        <taxon>Pistacia</taxon>
    </lineage>
</organism>
<gene>
    <name evidence="1" type="ORF">Pint_08430</name>
</gene>
<evidence type="ECO:0000313" key="2">
    <source>
        <dbReference type="Proteomes" id="UP001163603"/>
    </source>
</evidence>
<evidence type="ECO:0000313" key="1">
    <source>
        <dbReference type="EMBL" id="KAJ0025881.1"/>
    </source>
</evidence>
<sequence>MPVMMLSKSRSMGVLQSPRVVRCNNKGYVFEFGKRPNSRELEVSKLMISLDEKLEQEKPFVSF</sequence>
<comment type="caution">
    <text evidence="1">The sequence shown here is derived from an EMBL/GenBank/DDBJ whole genome shotgun (WGS) entry which is preliminary data.</text>
</comment>
<name>A0ACC0XWI3_9ROSI</name>
<dbReference type="EMBL" id="CM047745">
    <property type="protein sequence ID" value="KAJ0025881.1"/>
    <property type="molecule type" value="Genomic_DNA"/>
</dbReference>
<proteinExistence type="predicted"/>
<keyword evidence="2" id="KW-1185">Reference proteome</keyword>
<reference evidence="2" key="1">
    <citation type="journal article" date="2023" name="G3 (Bethesda)">
        <title>Genome assembly and association tests identify interacting loci associated with vigor, precocity, and sex in interspecific pistachio rootstocks.</title>
        <authorList>
            <person name="Palmer W."/>
            <person name="Jacygrad E."/>
            <person name="Sagayaradj S."/>
            <person name="Cavanaugh K."/>
            <person name="Han R."/>
            <person name="Bertier L."/>
            <person name="Beede B."/>
            <person name="Kafkas S."/>
            <person name="Golino D."/>
            <person name="Preece J."/>
            <person name="Michelmore R."/>
        </authorList>
    </citation>
    <scope>NUCLEOTIDE SEQUENCE [LARGE SCALE GENOMIC DNA]</scope>
</reference>
<dbReference type="Proteomes" id="UP001163603">
    <property type="component" value="Chromosome 10"/>
</dbReference>
<accession>A0ACC0XWI3</accession>
<protein>
    <submittedName>
        <fullName evidence="1">Uncharacterized protein</fullName>
    </submittedName>
</protein>